<dbReference type="GO" id="GO:0006302">
    <property type="term" value="P:double-strand break repair"/>
    <property type="evidence" value="ECO:0007669"/>
    <property type="project" value="TreeGrafter"/>
</dbReference>
<keyword evidence="5" id="KW-0227">DNA damage</keyword>
<name>A0A2S2R2Y4_9HEMI</name>
<keyword evidence="4" id="KW-0808">Transferase</keyword>
<organism evidence="13">
    <name type="scientific">Sipha flava</name>
    <name type="common">yellow sugarcane aphid</name>
    <dbReference type="NCBI Taxonomy" id="143950"/>
    <lineage>
        <taxon>Eukaryota</taxon>
        <taxon>Metazoa</taxon>
        <taxon>Ecdysozoa</taxon>
        <taxon>Arthropoda</taxon>
        <taxon>Hexapoda</taxon>
        <taxon>Insecta</taxon>
        <taxon>Pterygota</taxon>
        <taxon>Neoptera</taxon>
        <taxon>Paraneoptera</taxon>
        <taxon>Hemiptera</taxon>
        <taxon>Sternorrhyncha</taxon>
        <taxon>Aphidomorpha</taxon>
        <taxon>Aphidoidea</taxon>
        <taxon>Aphididae</taxon>
        <taxon>Sipha</taxon>
    </lineage>
</organism>
<gene>
    <name evidence="13" type="primary">rnf168</name>
    <name evidence="15" type="synonym">LOC112681960</name>
    <name evidence="13" type="ORF">g.162023</name>
</gene>
<keyword evidence="7" id="KW-0833">Ubl conjugation pathway</keyword>
<dbReference type="PANTHER" id="PTHR23328">
    <property type="entry name" value="RING-TYPE DOMAIN-CONTAINING PROTEIN"/>
    <property type="match status" value="1"/>
</dbReference>
<evidence type="ECO:0000313" key="15">
    <source>
        <dbReference type="RefSeq" id="XP_025408133.1"/>
    </source>
</evidence>
<evidence type="ECO:0000256" key="8">
    <source>
        <dbReference type="ARBA" id="ARBA00022833"/>
    </source>
</evidence>
<dbReference type="InterPro" id="IPR013083">
    <property type="entry name" value="Znf_RING/FYVE/PHD"/>
</dbReference>
<dbReference type="Gene3D" id="3.30.40.10">
    <property type="entry name" value="Zinc/RING finger domain, C3HC4 (zinc finger)"/>
    <property type="match status" value="1"/>
</dbReference>
<dbReference type="GO" id="GO:0031491">
    <property type="term" value="F:nucleosome binding"/>
    <property type="evidence" value="ECO:0007669"/>
    <property type="project" value="TreeGrafter"/>
</dbReference>
<keyword evidence="9" id="KW-0539">Nucleus</keyword>
<evidence type="ECO:0000256" key="2">
    <source>
        <dbReference type="ARBA" id="ARBA00004123"/>
    </source>
</evidence>
<evidence type="ECO:0000256" key="10">
    <source>
        <dbReference type="PROSITE-ProRule" id="PRU00175"/>
    </source>
</evidence>
<dbReference type="GO" id="GO:0008270">
    <property type="term" value="F:zinc ion binding"/>
    <property type="evidence" value="ECO:0007669"/>
    <property type="project" value="UniProtKB-KW"/>
</dbReference>
<evidence type="ECO:0000256" key="4">
    <source>
        <dbReference type="ARBA" id="ARBA00022679"/>
    </source>
</evidence>
<evidence type="ECO:0000256" key="7">
    <source>
        <dbReference type="ARBA" id="ARBA00022786"/>
    </source>
</evidence>
<dbReference type="Pfam" id="PF13920">
    <property type="entry name" value="zf-C3HC4_3"/>
    <property type="match status" value="1"/>
</dbReference>
<reference evidence="13" key="1">
    <citation type="submission" date="2018-04" db="EMBL/GenBank/DDBJ databases">
        <title>Transcriptome assembly of Sipha flava.</title>
        <authorList>
            <person name="Scully E.D."/>
            <person name="Geib S.M."/>
            <person name="Palmer N.A."/>
            <person name="Koch K."/>
            <person name="Bradshaw J."/>
            <person name="Heng-Moss T."/>
            <person name="Sarath G."/>
        </authorList>
    </citation>
    <scope>NUCLEOTIDE SEQUENCE</scope>
</reference>
<keyword evidence="8" id="KW-0862">Zinc</keyword>
<sequence length="397" mass="45627">MSSKKKTTLEIQLKHEDVFCIACRCIYIQPVTMPCKHTLCLECFKNMVNITAYQCPLCRKRISNWLRKYKHDWNSMVNESLWEAVQQQYSIEVQKKLNGEEDGLDKIISCQGFTRVFNHGEVKQEFDSFLLKFDQEQQEVELQSLNVATELQKKEEEAQQTLTMLNNELTQNDERLAVSIQKKFEEEFQQQYHLNYESDLLMAQQLQNQILPKISSKQIPSKKGPLDKMLIRMGVQVQCDNIENNNLTNNLQSSTTSFASLDDVSLSTSTSLSTTDTSSGICSDLSVTSTISSSEIFNKENSDTCTCGRLQDNFNSSIPPCKFCTAQIIFLDNLTNQKNDFLMAKELEKKLNSENFDEYNLRKRPSSTLSSGCKKIRKLSKGQRTLQQLLQENGRKK</sequence>
<dbReference type="GO" id="GO:0035861">
    <property type="term" value="C:site of double-strand break"/>
    <property type="evidence" value="ECO:0007669"/>
    <property type="project" value="TreeGrafter"/>
</dbReference>
<evidence type="ECO:0000256" key="1">
    <source>
        <dbReference type="ARBA" id="ARBA00000900"/>
    </source>
</evidence>
<dbReference type="GO" id="GO:0061630">
    <property type="term" value="F:ubiquitin protein ligase activity"/>
    <property type="evidence" value="ECO:0007669"/>
    <property type="project" value="UniProtKB-EC"/>
</dbReference>
<proteinExistence type="predicted"/>
<evidence type="ECO:0000313" key="14">
    <source>
        <dbReference type="Proteomes" id="UP000694846"/>
    </source>
</evidence>
<keyword evidence="6 10" id="KW-0863">Zinc-finger</keyword>
<dbReference type="RefSeq" id="XP_025408133.1">
    <property type="nucleotide sequence ID" value="XM_025552348.1"/>
</dbReference>
<dbReference type="InterPro" id="IPR051657">
    <property type="entry name" value="RNF168/RNF169_E3_ubiq-ligase"/>
</dbReference>
<evidence type="ECO:0000256" key="9">
    <source>
        <dbReference type="ARBA" id="ARBA00023242"/>
    </source>
</evidence>
<dbReference type="EC" id="2.3.2.27" evidence="3"/>
<feature type="coiled-coil region" evidence="11">
    <location>
        <begin position="148"/>
        <end position="175"/>
    </location>
</feature>
<dbReference type="SUPFAM" id="SSF57850">
    <property type="entry name" value="RING/U-box"/>
    <property type="match status" value="1"/>
</dbReference>
<keyword evidence="14" id="KW-1185">Reference proteome</keyword>
<comment type="subcellular location">
    <subcellularLocation>
        <location evidence="2">Nucleus</location>
    </subcellularLocation>
</comment>
<feature type="domain" description="RING-type" evidence="12">
    <location>
        <begin position="20"/>
        <end position="59"/>
    </location>
</feature>
<dbReference type="EMBL" id="GGMS01015132">
    <property type="protein sequence ID" value="MBY84335.1"/>
    <property type="molecule type" value="Transcribed_RNA"/>
</dbReference>
<evidence type="ECO:0000256" key="6">
    <source>
        <dbReference type="ARBA" id="ARBA00022771"/>
    </source>
</evidence>
<evidence type="ECO:0000313" key="13">
    <source>
        <dbReference type="EMBL" id="MBY84335.1"/>
    </source>
</evidence>
<dbReference type="Proteomes" id="UP000694846">
    <property type="component" value="Unplaced"/>
</dbReference>
<reference evidence="15" key="2">
    <citation type="submission" date="2025-04" db="UniProtKB">
        <authorList>
            <consortium name="RefSeq"/>
        </authorList>
    </citation>
    <scope>IDENTIFICATION</scope>
    <source>
        <tissue evidence="15">Whole body</tissue>
    </source>
</reference>
<evidence type="ECO:0000256" key="3">
    <source>
        <dbReference type="ARBA" id="ARBA00012483"/>
    </source>
</evidence>
<dbReference type="GO" id="GO:0005634">
    <property type="term" value="C:nucleus"/>
    <property type="evidence" value="ECO:0007669"/>
    <property type="project" value="UniProtKB-SubCell"/>
</dbReference>
<evidence type="ECO:0000256" key="5">
    <source>
        <dbReference type="ARBA" id="ARBA00022763"/>
    </source>
</evidence>
<accession>A0A2S2R2Y4</accession>
<keyword evidence="11" id="KW-0175">Coiled coil</keyword>
<comment type="catalytic activity">
    <reaction evidence="1">
        <text>S-ubiquitinyl-[E2 ubiquitin-conjugating enzyme]-L-cysteine + [acceptor protein]-L-lysine = [E2 ubiquitin-conjugating enzyme]-L-cysteine + N(6)-ubiquitinyl-[acceptor protein]-L-lysine.</text>
        <dbReference type="EC" id="2.3.2.27"/>
    </reaction>
</comment>
<protein>
    <recommendedName>
        <fullName evidence="3">RING-type E3 ubiquitin transferase</fullName>
        <ecNumber evidence="3">2.3.2.27</ecNumber>
    </recommendedName>
</protein>
<dbReference type="OrthoDB" id="426657at2759"/>
<evidence type="ECO:0000256" key="11">
    <source>
        <dbReference type="SAM" id="Coils"/>
    </source>
</evidence>
<dbReference type="PANTHER" id="PTHR23328:SF0">
    <property type="entry name" value="RING-TYPE DOMAIN-CONTAINING PROTEIN"/>
    <property type="match status" value="1"/>
</dbReference>
<evidence type="ECO:0000259" key="12">
    <source>
        <dbReference type="PROSITE" id="PS50089"/>
    </source>
</evidence>
<dbReference type="AlphaFoldDB" id="A0A2S2R2Y4"/>
<dbReference type="PROSITE" id="PS50089">
    <property type="entry name" value="ZF_RING_2"/>
    <property type="match status" value="1"/>
</dbReference>
<keyword evidence="6 10" id="KW-0479">Metal-binding</keyword>
<dbReference type="InterPro" id="IPR001841">
    <property type="entry name" value="Znf_RING"/>
</dbReference>